<feature type="transmembrane region" description="Helical" evidence="8">
    <location>
        <begin position="345"/>
        <end position="363"/>
    </location>
</feature>
<feature type="transmembrane region" description="Helical" evidence="8">
    <location>
        <begin position="128"/>
        <end position="148"/>
    </location>
</feature>
<feature type="transmembrane region" description="Helical" evidence="8">
    <location>
        <begin position="188"/>
        <end position="206"/>
    </location>
</feature>
<evidence type="ECO:0000256" key="4">
    <source>
        <dbReference type="ARBA" id="ARBA00022692"/>
    </source>
</evidence>
<comment type="caution">
    <text evidence="10">The sequence shown here is derived from an EMBL/GenBank/DDBJ whole genome shotgun (WGS) entry which is preliminary data.</text>
</comment>
<evidence type="ECO:0000313" key="11">
    <source>
        <dbReference type="Proteomes" id="UP001317259"/>
    </source>
</evidence>
<feature type="transmembrane region" description="Helical" evidence="8">
    <location>
        <begin position="160"/>
        <end position="182"/>
    </location>
</feature>
<keyword evidence="4 8" id="KW-0812">Transmembrane</keyword>
<sequence>MSAVRPAGTTPPSALGGTGRGRRPSDRIGPVSTALRLGGLFGPSVFGITSAAVALPQVAAALKADTAQVAWVLTAHALALGVGTAVLGRLADSRGPRTALAAAVLLLAGGALVCVVAPSLGVLVAGRLLLAAGSGGTAAVGAALLAGVTGPARPRVLAGYGTAVAVFASAATLLGGLVTAWLSWRVTLALPALSILAAPSCLSLATRPGSRRPIDVPGAAALTVAVATLLVLVQVRTLRLGAPVAVTLAAGFVLAAGAVAWRATRRPDGFVPRALVAEPACRSGAVTGVGVFGGLFAAMYTIPQILTGTHGWDVLAVGVALLPGAAAGALLSRRAGRLGPAGGRLVLAGTSLAAAIALAVTATEWGGPWPAVVAASLCLAAFAVTQVVITGEVSARLPAASRGAGMGLLNLAFFAGGGVASAVVATCAAGLGFSRATAVVALFPLAAAVLAVGTRNRGGR</sequence>
<keyword evidence="3" id="KW-1003">Cell membrane</keyword>
<feature type="region of interest" description="Disordered" evidence="7">
    <location>
        <begin position="1"/>
        <end position="28"/>
    </location>
</feature>
<dbReference type="Pfam" id="PF07690">
    <property type="entry name" value="MFS_1"/>
    <property type="match status" value="1"/>
</dbReference>
<dbReference type="PANTHER" id="PTHR42718:SF46">
    <property type="entry name" value="BLR6921 PROTEIN"/>
    <property type="match status" value="1"/>
</dbReference>
<dbReference type="InterPro" id="IPR020846">
    <property type="entry name" value="MFS_dom"/>
</dbReference>
<feature type="transmembrane region" description="Helical" evidence="8">
    <location>
        <begin position="37"/>
        <end position="62"/>
    </location>
</feature>
<feature type="transmembrane region" description="Helical" evidence="8">
    <location>
        <begin position="437"/>
        <end position="454"/>
    </location>
</feature>
<evidence type="ECO:0000313" key="10">
    <source>
        <dbReference type="EMBL" id="MCK2216274.1"/>
    </source>
</evidence>
<accession>A0ABT0FVA9</accession>
<feature type="transmembrane region" description="Helical" evidence="8">
    <location>
        <begin position="241"/>
        <end position="263"/>
    </location>
</feature>
<feature type="transmembrane region" description="Helical" evidence="8">
    <location>
        <begin position="99"/>
        <end position="122"/>
    </location>
</feature>
<gene>
    <name evidence="10" type="ORF">MF672_021075</name>
</gene>
<organism evidence="10 11">
    <name type="scientific">Actinomadura luzonensis</name>
    <dbReference type="NCBI Taxonomy" id="2805427"/>
    <lineage>
        <taxon>Bacteria</taxon>
        <taxon>Bacillati</taxon>
        <taxon>Actinomycetota</taxon>
        <taxon>Actinomycetes</taxon>
        <taxon>Streptosporangiales</taxon>
        <taxon>Thermomonosporaceae</taxon>
        <taxon>Actinomadura</taxon>
    </lineage>
</organism>
<dbReference type="Gene3D" id="1.20.1720.10">
    <property type="entry name" value="Multidrug resistance protein D"/>
    <property type="match status" value="2"/>
</dbReference>
<dbReference type="PROSITE" id="PS50850">
    <property type="entry name" value="MFS"/>
    <property type="match status" value="1"/>
</dbReference>
<feature type="transmembrane region" description="Helical" evidence="8">
    <location>
        <begin position="284"/>
        <end position="302"/>
    </location>
</feature>
<feature type="transmembrane region" description="Helical" evidence="8">
    <location>
        <begin position="369"/>
        <end position="389"/>
    </location>
</feature>
<protein>
    <submittedName>
        <fullName evidence="10">MFS transporter</fullName>
    </submittedName>
</protein>
<feature type="transmembrane region" description="Helical" evidence="8">
    <location>
        <begin position="68"/>
        <end position="87"/>
    </location>
</feature>
<dbReference type="EMBL" id="JAKRKC020000001">
    <property type="protein sequence ID" value="MCK2216274.1"/>
    <property type="molecule type" value="Genomic_DNA"/>
</dbReference>
<keyword evidence="5 8" id="KW-1133">Transmembrane helix</keyword>
<feature type="transmembrane region" description="Helical" evidence="8">
    <location>
        <begin position="218"/>
        <end position="235"/>
    </location>
</feature>
<comment type="subcellular location">
    <subcellularLocation>
        <location evidence="1">Cell membrane</location>
        <topology evidence="1">Multi-pass membrane protein</topology>
    </subcellularLocation>
</comment>
<evidence type="ECO:0000256" key="5">
    <source>
        <dbReference type="ARBA" id="ARBA00022989"/>
    </source>
</evidence>
<evidence type="ECO:0000256" key="1">
    <source>
        <dbReference type="ARBA" id="ARBA00004651"/>
    </source>
</evidence>
<feature type="transmembrane region" description="Helical" evidence="8">
    <location>
        <begin position="409"/>
        <end position="431"/>
    </location>
</feature>
<evidence type="ECO:0000256" key="3">
    <source>
        <dbReference type="ARBA" id="ARBA00022475"/>
    </source>
</evidence>
<reference evidence="10 11" key="1">
    <citation type="submission" date="2022-04" db="EMBL/GenBank/DDBJ databases">
        <title>Genome draft of Actinomadura sp. ATCC 31491.</title>
        <authorList>
            <person name="Shi X."/>
            <person name="Du Y."/>
        </authorList>
    </citation>
    <scope>NUCLEOTIDE SEQUENCE [LARGE SCALE GENOMIC DNA]</scope>
    <source>
        <strain evidence="10 11">ATCC 31491</strain>
    </source>
</reference>
<dbReference type="InterPro" id="IPR011701">
    <property type="entry name" value="MFS"/>
</dbReference>
<dbReference type="InterPro" id="IPR036259">
    <property type="entry name" value="MFS_trans_sf"/>
</dbReference>
<evidence type="ECO:0000256" key="8">
    <source>
        <dbReference type="SAM" id="Phobius"/>
    </source>
</evidence>
<keyword evidence="2" id="KW-0813">Transport</keyword>
<evidence type="ECO:0000256" key="6">
    <source>
        <dbReference type="ARBA" id="ARBA00023136"/>
    </source>
</evidence>
<keyword evidence="11" id="KW-1185">Reference proteome</keyword>
<evidence type="ECO:0000256" key="7">
    <source>
        <dbReference type="SAM" id="MobiDB-lite"/>
    </source>
</evidence>
<keyword evidence="6 8" id="KW-0472">Membrane</keyword>
<dbReference type="PANTHER" id="PTHR42718">
    <property type="entry name" value="MAJOR FACILITATOR SUPERFAMILY MULTIDRUG TRANSPORTER MFSC"/>
    <property type="match status" value="1"/>
</dbReference>
<feature type="transmembrane region" description="Helical" evidence="8">
    <location>
        <begin position="314"/>
        <end position="333"/>
    </location>
</feature>
<evidence type="ECO:0000256" key="2">
    <source>
        <dbReference type="ARBA" id="ARBA00022448"/>
    </source>
</evidence>
<name>A0ABT0FVA9_9ACTN</name>
<dbReference type="SUPFAM" id="SSF103473">
    <property type="entry name" value="MFS general substrate transporter"/>
    <property type="match status" value="1"/>
</dbReference>
<evidence type="ECO:0000259" key="9">
    <source>
        <dbReference type="PROSITE" id="PS50850"/>
    </source>
</evidence>
<dbReference type="RefSeq" id="WP_247815355.1">
    <property type="nucleotide sequence ID" value="NZ_JAKRKC020000001.1"/>
</dbReference>
<feature type="domain" description="Major facilitator superfamily (MFS) profile" evidence="9">
    <location>
        <begin position="31"/>
        <end position="459"/>
    </location>
</feature>
<dbReference type="Proteomes" id="UP001317259">
    <property type="component" value="Unassembled WGS sequence"/>
</dbReference>
<proteinExistence type="predicted"/>